<dbReference type="Proteomes" id="UP000024900">
    <property type="component" value="Unassembled WGS sequence"/>
</dbReference>
<evidence type="ECO:0000256" key="4">
    <source>
        <dbReference type="ARBA" id="ARBA00022989"/>
    </source>
</evidence>
<dbReference type="GO" id="GO:0016020">
    <property type="term" value="C:membrane"/>
    <property type="evidence" value="ECO:0007669"/>
    <property type="project" value="UniProtKB-SubCell"/>
</dbReference>
<dbReference type="AlphaFoldDB" id="A0A837CET2"/>
<organism evidence="11 12">
    <name type="scientific">Bradyrhizobium diazoefficiens SEMIA 5080</name>
    <dbReference type="NCBI Taxonomy" id="754504"/>
    <lineage>
        <taxon>Bacteria</taxon>
        <taxon>Pseudomonadati</taxon>
        <taxon>Pseudomonadota</taxon>
        <taxon>Alphaproteobacteria</taxon>
        <taxon>Hyphomicrobiales</taxon>
        <taxon>Nitrobacteraceae</taxon>
        <taxon>Bradyrhizobium</taxon>
    </lineage>
</organism>
<feature type="transmembrane region" description="Helical" evidence="9">
    <location>
        <begin position="281"/>
        <end position="306"/>
    </location>
</feature>
<dbReference type="PROSITE" id="PS50850">
    <property type="entry name" value="MFS"/>
    <property type="match status" value="1"/>
</dbReference>
<dbReference type="Pfam" id="PF07690">
    <property type="entry name" value="MFS_1"/>
    <property type="match status" value="1"/>
</dbReference>
<protein>
    <recommendedName>
        <fullName evidence="8">Putative tartrate transporter</fullName>
    </recommendedName>
</protein>
<feature type="transmembrane region" description="Helical" evidence="9">
    <location>
        <begin position="441"/>
        <end position="460"/>
    </location>
</feature>
<evidence type="ECO:0000256" key="5">
    <source>
        <dbReference type="ARBA" id="ARBA00023136"/>
    </source>
</evidence>
<keyword evidence="4 9" id="KW-1133">Transmembrane helix</keyword>
<name>A0A837CET2_9BRAD</name>
<feature type="transmembrane region" description="Helical" evidence="9">
    <location>
        <begin position="129"/>
        <end position="148"/>
    </location>
</feature>
<dbReference type="EMBL" id="ADOU02000004">
    <property type="protein sequence ID" value="KGJ67760.1"/>
    <property type="molecule type" value="Genomic_DNA"/>
</dbReference>
<feature type="transmembrane region" description="Helical" evidence="9">
    <location>
        <begin position="185"/>
        <end position="205"/>
    </location>
</feature>
<feature type="transmembrane region" description="Helical" evidence="9">
    <location>
        <begin position="217"/>
        <end position="239"/>
    </location>
</feature>
<comment type="similarity">
    <text evidence="6">Belongs to the major facilitator superfamily. Phthalate permease family.</text>
</comment>
<dbReference type="InterPro" id="IPR020846">
    <property type="entry name" value="MFS_dom"/>
</dbReference>
<proteinExistence type="inferred from homology"/>
<reference evidence="11 12" key="1">
    <citation type="journal article" date="2014" name="BMC Genomics">
        <title>Comparative genomics of Bradyrhizobium japonicum CPAC 15 and Bradyrhizobium diazoefficiens CPAC 7: elite model strains for understanding symbiotic performance with soybean.</title>
        <authorList>
            <person name="Siqueira A.F."/>
            <person name="Ormeno-Orrillo E."/>
            <person name="Souza R.C."/>
            <person name="Rodrigues E.P."/>
            <person name="Almeida L.G."/>
            <person name="Barcellos F.G."/>
            <person name="Batista J.S."/>
            <person name="Nakatami A.S."/>
            <person name="Martinez-Romero E."/>
            <person name="Vasconcelos A.T."/>
            <person name="Hungria M."/>
        </authorList>
    </citation>
    <scope>NUCLEOTIDE SEQUENCE [LARGE SCALE GENOMIC DNA]</scope>
    <source>
        <strain evidence="11 12">SEMIA 5080</strain>
    </source>
</reference>
<evidence type="ECO:0000313" key="11">
    <source>
        <dbReference type="EMBL" id="KGJ67760.1"/>
    </source>
</evidence>
<evidence type="ECO:0000313" key="12">
    <source>
        <dbReference type="Proteomes" id="UP000024900"/>
    </source>
</evidence>
<evidence type="ECO:0000256" key="9">
    <source>
        <dbReference type="SAM" id="Phobius"/>
    </source>
</evidence>
<keyword evidence="2" id="KW-0813">Transport</keyword>
<dbReference type="InterPro" id="IPR036259">
    <property type="entry name" value="MFS_trans_sf"/>
</dbReference>
<dbReference type="SUPFAM" id="SSF103473">
    <property type="entry name" value="MFS general substrate transporter"/>
    <property type="match status" value="1"/>
</dbReference>
<dbReference type="FunFam" id="1.20.1250.20:FF:000018">
    <property type="entry name" value="MFS transporter permease"/>
    <property type="match status" value="1"/>
</dbReference>
<accession>A0A837CET2</accession>
<dbReference type="GO" id="GO:0022857">
    <property type="term" value="F:transmembrane transporter activity"/>
    <property type="evidence" value="ECO:0007669"/>
    <property type="project" value="InterPro"/>
</dbReference>
<feature type="transmembrane region" description="Helical" evidence="9">
    <location>
        <begin position="55"/>
        <end position="75"/>
    </location>
</feature>
<evidence type="ECO:0000256" key="7">
    <source>
        <dbReference type="ARBA" id="ARBA00058119"/>
    </source>
</evidence>
<evidence type="ECO:0000259" key="10">
    <source>
        <dbReference type="PROSITE" id="PS50850"/>
    </source>
</evidence>
<dbReference type="FunFam" id="1.20.1250.20:FF:000126">
    <property type="entry name" value="MFS transporter permease"/>
    <property type="match status" value="1"/>
</dbReference>
<evidence type="ECO:0000256" key="3">
    <source>
        <dbReference type="ARBA" id="ARBA00022692"/>
    </source>
</evidence>
<feature type="transmembrane region" description="Helical" evidence="9">
    <location>
        <begin position="312"/>
        <end position="338"/>
    </location>
</feature>
<feature type="transmembrane region" description="Helical" evidence="9">
    <location>
        <begin position="376"/>
        <end position="395"/>
    </location>
</feature>
<feature type="transmembrane region" description="Helical" evidence="9">
    <location>
        <begin position="407"/>
        <end position="429"/>
    </location>
</feature>
<feature type="transmembrane region" description="Helical" evidence="9">
    <location>
        <begin position="154"/>
        <end position="173"/>
    </location>
</feature>
<evidence type="ECO:0000256" key="6">
    <source>
        <dbReference type="ARBA" id="ARBA00038514"/>
    </source>
</evidence>
<dbReference type="InterPro" id="IPR011701">
    <property type="entry name" value="MFS"/>
</dbReference>
<dbReference type="PANTHER" id="PTHR43791:SF36">
    <property type="entry name" value="TRANSPORTER, PUTATIVE (AFU_ORTHOLOGUE AFUA_6G08340)-RELATED"/>
    <property type="match status" value="1"/>
</dbReference>
<dbReference type="CDD" id="cd17319">
    <property type="entry name" value="MFS_ExuT_GudP_like"/>
    <property type="match status" value="1"/>
</dbReference>
<comment type="caution">
    <text evidence="11">The sequence shown here is derived from an EMBL/GenBank/DDBJ whole genome shotgun (WGS) entry which is preliminary data.</text>
</comment>
<evidence type="ECO:0000256" key="8">
    <source>
        <dbReference type="ARBA" id="ARBA00074139"/>
    </source>
</evidence>
<sequence length="485" mass="51746">MKQRFIINCNVVLFLLWRVMAGKHRPVSEGTMASVSAASVGAGFTPEQEKILSKLLWRIVPFLLLCYIVAYLDRVNVGIASLTMNRDLGISPYEFGWSAGLFFFGYFLAEVPSNLALQAIGARKWIARILITWGLISAATAFVVGPVSFGVMRFLLGLGEAGFTPGVFLYFTYWFPARVRGTATAAFLLGIPIANIVGAPISSSLLTLDGLAGLHGWQWLLILEGLPATLLGFVCFFTLTDKPEQAKWLSPEERSWLAEVLAAERQAIAAKHLSRLKDAFVNWRVLVCAAVNFCAIIGSVGLGLWMPQIIKGLGFSVVAVGFIAAIPYICGAVTMMLWARLSDRGGERSWFVASALLVGAASLIVCGYATSSALISIVALCGAVIGIMCYQSTFWPIPSSFLTGSAAAGGLAMIVSIGNLGGFVGPYLIGMIRQSTDSFSWALISVAAFLTLAAILIRVVGASLQRPGGATDRHTGPIASLSKGI</sequence>
<keyword evidence="5 9" id="KW-0472">Membrane</keyword>
<feature type="transmembrane region" description="Helical" evidence="9">
    <location>
        <begin position="95"/>
        <end position="117"/>
    </location>
</feature>
<evidence type="ECO:0000256" key="1">
    <source>
        <dbReference type="ARBA" id="ARBA00004141"/>
    </source>
</evidence>
<keyword evidence="3 9" id="KW-0812">Transmembrane</keyword>
<evidence type="ECO:0000256" key="2">
    <source>
        <dbReference type="ARBA" id="ARBA00022448"/>
    </source>
</evidence>
<dbReference type="PANTHER" id="PTHR43791">
    <property type="entry name" value="PERMEASE-RELATED"/>
    <property type="match status" value="1"/>
</dbReference>
<feature type="domain" description="Major facilitator superfamily (MFS) profile" evidence="10">
    <location>
        <begin position="59"/>
        <end position="465"/>
    </location>
</feature>
<gene>
    <name evidence="11" type="ORF">BJA5080_01341</name>
</gene>
<comment type="function">
    <text evidence="7">Component of the tartrate utilization system and may allow entry of tartrate and tartrate dehydrogenase.</text>
</comment>
<comment type="subcellular location">
    <subcellularLocation>
        <location evidence="1">Membrane</location>
        <topology evidence="1">Multi-pass membrane protein</topology>
    </subcellularLocation>
</comment>
<dbReference type="Gene3D" id="1.20.1250.20">
    <property type="entry name" value="MFS general substrate transporter like domains"/>
    <property type="match status" value="2"/>
</dbReference>
<feature type="transmembrane region" description="Helical" evidence="9">
    <location>
        <begin position="350"/>
        <end position="370"/>
    </location>
</feature>